<name>A0ABP8L9V8_9BACT</name>
<dbReference type="InterPro" id="IPR025412">
    <property type="entry name" value="DUF4304"/>
</dbReference>
<accession>A0ABP8L9V8</accession>
<organism evidence="1 2">
    <name type="scientific">Pontibacter saemangeumensis</name>
    <dbReference type="NCBI Taxonomy" id="1084525"/>
    <lineage>
        <taxon>Bacteria</taxon>
        <taxon>Pseudomonadati</taxon>
        <taxon>Bacteroidota</taxon>
        <taxon>Cytophagia</taxon>
        <taxon>Cytophagales</taxon>
        <taxon>Hymenobacteraceae</taxon>
        <taxon>Pontibacter</taxon>
    </lineage>
</organism>
<proteinExistence type="predicted"/>
<protein>
    <recommendedName>
        <fullName evidence="3">DUF4304 domain-containing protein</fullName>
    </recommendedName>
</protein>
<keyword evidence="2" id="KW-1185">Reference proteome</keyword>
<dbReference type="Pfam" id="PF14137">
    <property type="entry name" value="DUF4304"/>
    <property type="match status" value="1"/>
</dbReference>
<comment type="caution">
    <text evidence="1">The sequence shown here is derived from an EMBL/GenBank/DDBJ whole genome shotgun (WGS) entry which is preliminary data.</text>
</comment>
<evidence type="ECO:0008006" key="3">
    <source>
        <dbReference type="Google" id="ProtNLM"/>
    </source>
</evidence>
<gene>
    <name evidence="1" type="ORF">GCM10023188_06190</name>
</gene>
<evidence type="ECO:0000313" key="2">
    <source>
        <dbReference type="Proteomes" id="UP001500552"/>
    </source>
</evidence>
<dbReference type="Proteomes" id="UP001500552">
    <property type="component" value="Unassembled WGS sequence"/>
</dbReference>
<reference evidence="2" key="1">
    <citation type="journal article" date="2019" name="Int. J. Syst. Evol. Microbiol.">
        <title>The Global Catalogue of Microorganisms (GCM) 10K type strain sequencing project: providing services to taxonomists for standard genome sequencing and annotation.</title>
        <authorList>
            <consortium name="The Broad Institute Genomics Platform"/>
            <consortium name="The Broad Institute Genome Sequencing Center for Infectious Disease"/>
            <person name="Wu L."/>
            <person name="Ma J."/>
        </authorList>
    </citation>
    <scope>NUCLEOTIDE SEQUENCE [LARGE SCALE GENOMIC DNA]</scope>
    <source>
        <strain evidence="2">JCM 17926</strain>
    </source>
</reference>
<evidence type="ECO:0000313" key="1">
    <source>
        <dbReference type="EMBL" id="GAA4425347.1"/>
    </source>
</evidence>
<dbReference type="EMBL" id="BAABHC010000002">
    <property type="protein sequence ID" value="GAA4425347.1"/>
    <property type="molecule type" value="Genomic_DNA"/>
</dbReference>
<sequence>MLKPVSNGNILLACLADCPADNHARPLAQFLYETLAMILRIKNRVKMKTPTEVKFDKVVKVGFHEVLKPLGFKKKGNNFYLQLENLGQIINIQKSSYYSKDHINFTINTGIFLPEYWKGLFYNQDKEVPSFPTEPECLIRKRIGELRNQNDTWYDIDDNTEESQLISEMRANLENFILPYFNQLNTKEALLDFLNSEKLIVAPLAKLIVYGESKQLDRAKAEYTGTLSEIKNPHFLETVREYGQKYGLE</sequence>